<dbReference type="InterPro" id="IPR044730">
    <property type="entry name" value="RNase_H-like_dom_plant"/>
</dbReference>
<dbReference type="Proteomes" id="UP000593577">
    <property type="component" value="Unassembled WGS sequence"/>
</dbReference>
<sequence>MTRVGRRRLHYLRLCVYHAILAHTLTGQRESTGDIGTFDAYFLWSMATGHTFDLAYFIALHGAVCSKVVINENVPSVFVAEALVYIQSVHLGLDLGLMKVEIEGGALSIIRKLWREYDDKFEIGAYIRDGKWLSKRFHTCKFKYIYRSMNSIAHLLATKGLKRGD</sequence>
<keyword evidence="3" id="KW-1185">Reference proteome</keyword>
<evidence type="ECO:0000313" key="3">
    <source>
        <dbReference type="Proteomes" id="UP000593577"/>
    </source>
</evidence>
<dbReference type="GO" id="GO:0004523">
    <property type="term" value="F:RNA-DNA hybrid ribonuclease activity"/>
    <property type="evidence" value="ECO:0007669"/>
    <property type="project" value="InterPro"/>
</dbReference>
<accession>A0A7J8XHN1</accession>
<dbReference type="GO" id="GO:0003676">
    <property type="term" value="F:nucleic acid binding"/>
    <property type="evidence" value="ECO:0007669"/>
    <property type="project" value="InterPro"/>
</dbReference>
<proteinExistence type="predicted"/>
<evidence type="ECO:0000259" key="1">
    <source>
        <dbReference type="Pfam" id="PF13456"/>
    </source>
</evidence>
<dbReference type="PANTHER" id="PTHR47074">
    <property type="entry name" value="BNAC02G40300D PROTEIN"/>
    <property type="match status" value="1"/>
</dbReference>
<feature type="domain" description="RNase H type-1" evidence="1">
    <location>
        <begin position="71"/>
        <end position="159"/>
    </location>
</feature>
<dbReference type="InterPro" id="IPR002156">
    <property type="entry name" value="RNaseH_domain"/>
</dbReference>
<gene>
    <name evidence="2" type="ORF">Goari_014195</name>
</gene>
<organism evidence="2 3">
    <name type="scientific">Gossypium aridum</name>
    <name type="common">American cotton</name>
    <name type="synonym">Erioxylum aridum</name>
    <dbReference type="NCBI Taxonomy" id="34290"/>
    <lineage>
        <taxon>Eukaryota</taxon>
        <taxon>Viridiplantae</taxon>
        <taxon>Streptophyta</taxon>
        <taxon>Embryophyta</taxon>
        <taxon>Tracheophyta</taxon>
        <taxon>Spermatophyta</taxon>
        <taxon>Magnoliopsida</taxon>
        <taxon>eudicotyledons</taxon>
        <taxon>Gunneridae</taxon>
        <taxon>Pentapetalae</taxon>
        <taxon>rosids</taxon>
        <taxon>malvids</taxon>
        <taxon>Malvales</taxon>
        <taxon>Malvaceae</taxon>
        <taxon>Malvoideae</taxon>
        <taxon>Gossypium</taxon>
    </lineage>
</organism>
<dbReference type="CDD" id="cd06222">
    <property type="entry name" value="RNase_H_like"/>
    <property type="match status" value="1"/>
</dbReference>
<dbReference type="Pfam" id="PF13456">
    <property type="entry name" value="RVT_3"/>
    <property type="match status" value="1"/>
</dbReference>
<evidence type="ECO:0000313" key="2">
    <source>
        <dbReference type="EMBL" id="MBA0686600.1"/>
    </source>
</evidence>
<dbReference type="InterPro" id="IPR052929">
    <property type="entry name" value="RNase_H-like_EbsB-rel"/>
</dbReference>
<dbReference type="PANTHER" id="PTHR47074:SF61">
    <property type="entry name" value="RNASE H TYPE-1 DOMAIN-CONTAINING PROTEIN"/>
    <property type="match status" value="1"/>
</dbReference>
<dbReference type="AlphaFoldDB" id="A0A7J8XHN1"/>
<comment type="caution">
    <text evidence="2">The sequence shown here is derived from an EMBL/GenBank/DDBJ whole genome shotgun (WGS) entry which is preliminary data.</text>
</comment>
<name>A0A7J8XHN1_GOSAI</name>
<dbReference type="EMBL" id="JABFAA010000007">
    <property type="protein sequence ID" value="MBA0686600.1"/>
    <property type="molecule type" value="Genomic_DNA"/>
</dbReference>
<protein>
    <recommendedName>
        <fullName evidence="1">RNase H type-1 domain-containing protein</fullName>
    </recommendedName>
</protein>
<reference evidence="2 3" key="1">
    <citation type="journal article" date="2019" name="Genome Biol. Evol.">
        <title>Insights into the evolution of the New World diploid cottons (Gossypium, subgenus Houzingenia) based on genome sequencing.</title>
        <authorList>
            <person name="Grover C.E."/>
            <person name="Arick M.A. 2nd"/>
            <person name="Thrash A."/>
            <person name="Conover J.L."/>
            <person name="Sanders W.S."/>
            <person name="Peterson D.G."/>
            <person name="Frelichowski J.E."/>
            <person name="Scheffler J.A."/>
            <person name="Scheffler B.E."/>
            <person name="Wendel J.F."/>
        </authorList>
    </citation>
    <scope>NUCLEOTIDE SEQUENCE [LARGE SCALE GENOMIC DNA]</scope>
    <source>
        <strain evidence="2">185</strain>
        <tissue evidence="2">Leaf</tissue>
    </source>
</reference>